<comment type="caution">
    <text evidence="21">The sequence shown here is derived from an EMBL/GenBank/DDBJ whole genome shotgun (WGS) entry which is preliminary data.</text>
</comment>
<dbReference type="Proteomes" id="UP000030401">
    <property type="component" value="Unassembled WGS sequence"/>
</dbReference>
<comment type="similarity">
    <text evidence="4 17">Belongs to the MurCDEF family.</text>
</comment>
<dbReference type="NCBIfam" id="TIGR01087">
    <property type="entry name" value="murD"/>
    <property type="match status" value="1"/>
</dbReference>
<evidence type="ECO:0000256" key="17">
    <source>
        <dbReference type="HAMAP-Rule" id="MF_00639"/>
    </source>
</evidence>
<evidence type="ECO:0000256" key="7">
    <source>
        <dbReference type="ARBA" id="ARBA00022490"/>
    </source>
</evidence>
<dbReference type="STRING" id="1385512.N784_07670"/>
<comment type="subcellular location">
    <subcellularLocation>
        <location evidence="2 17 18">Cytoplasm</location>
    </subcellularLocation>
</comment>
<evidence type="ECO:0000256" key="15">
    <source>
        <dbReference type="ARBA" id="ARBA00032324"/>
    </source>
</evidence>
<dbReference type="Pfam" id="PF02875">
    <property type="entry name" value="Mur_ligase_C"/>
    <property type="match status" value="1"/>
</dbReference>
<keyword evidence="11 17" id="KW-0133">Cell shape</keyword>
<evidence type="ECO:0000256" key="9">
    <source>
        <dbReference type="ARBA" id="ARBA00022741"/>
    </source>
</evidence>
<dbReference type="RefSeq" id="WP_036832162.1">
    <property type="nucleotide sequence ID" value="NZ_AVPG01000002.1"/>
</dbReference>
<dbReference type="InterPro" id="IPR036565">
    <property type="entry name" value="Mur-like_cat_sf"/>
</dbReference>
<evidence type="ECO:0000313" key="21">
    <source>
        <dbReference type="EMBL" id="KGX88539.1"/>
    </source>
</evidence>
<dbReference type="GO" id="GO:0005737">
    <property type="term" value="C:cytoplasm"/>
    <property type="evidence" value="ECO:0007669"/>
    <property type="project" value="UniProtKB-SubCell"/>
</dbReference>
<dbReference type="GO" id="GO:0005524">
    <property type="term" value="F:ATP binding"/>
    <property type="evidence" value="ECO:0007669"/>
    <property type="project" value="UniProtKB-UniRule"/>
</dbReference>
<comment type="catalytic activity">
    <reaction evidence="16 17 18">
        <text>UDP-N-acetyl-alpha-D-muramoyl-L-alanine + D-glutamate + ATP = UDP-N-acetyl-alpha-D-muramoyl-L-alanyl-D-glutamate + ADP + phosphate + H(+)</text>
        <dbReference type="Rhea" id="RHEA:16429"/>
        <dbReference type="ChEBI" id="CHEBI:15378"/>
        <dbReference type="ChEBI" id="CHEBI:29986"/>
        <dbReference type="ChEBI" id="CHEBI:30616"/>
        <dbReference type="ChEBI" id="CHEBI:43474"/>
        <dbReference type="ChEBI" id="CHEBI:83898"/>
        <dbReference type="ChEBI" id="CHEBI:83900"/>
        <dbReference type="ChEBI" id="CHEBI:456216"/>
        <dbReference type="EC" id="6.3.2.9"/>
    </reaction>
</comment>
<name>A0A0A5G951_9BACI</name>
<evidence type="ECO:0000256" key="5">
    <source>
        <dbReference type="ARBA" id="ARBA00012212"/>
    </source>
</evidence>
<dbReference type="GO" id="GO:0051301">
    <property type="term" value="P:cell division"/>
    <property type="evidence" value="ECO:0007669"/>
    <property type="project" value="UniProtKB-KW"/>
</dbReference>
<dbReference type="OrthoDB" id="9809796at2"/>
<dbReference type="UniPathway" id="UPA00219"/>
<evidence type="ECO:0000256" key="8">
    <source>
        <dbReference type="ARBA" id="ARBA00022598"/>
    </source>
</evidence>
<evidence type="ECO:0000256" key="12">
    <source>
        <dbReference type="ARBA" id="ARBA00022984"/>
    </source>
</evidence>
<dbReference type="SUPFAM" id="SSF51984">
    <property type="entry name" value="MurCD N-terminal domain"/>
    <property type="match status" value="1"/>
</dbReference>
<dbReference type="Gene3D" id="3.90.190.20">
    <property type="entry name" value="Mur ligase, C-terminal domain"/>
    <property type="match status" value="1"/>
</dbReference>
<dbReference type="AlphaFoldDB" id="A0A0A5G951"/>
<keyword evidence="10 17" id="KW-0067">ATP-binding</keyword>
<evidence type="ECO:0000256" key="18">
    <source>
        <dbReference type="RuleBase" id="RU003664"/>
    </source>
</evidence>
<dbReference type="GO" id="GO:0071555">
    <property type="term" value="P:cell wall organization"/>
    <property type="evidence" value="ECO:0007669"/>
    <property type="project" value="UniProtKB-KW"/>
</dbReference>
<organism evidence="21 22">
    <name type="scientific">Pontibacillus litoralis JSM 072002</name>
    <dbReference type="NCBI Taxonomy" id="1385512"/>
    <lineage>
        <taxon>Bacteria</taxon>
        <taxon>Bacillati</taxon>
        <taxon>Bacillota</taxon>
        <taxon>Bacilli</taxon>
        <taxon>Bacillales</taxon>
        <taxon>Bacillaceae</taxon>
        <taxon>Pontibacillus</taxon>
    </lineage>
</organism>
<evidence type="ECO:0000259" key="20">
    <source>
        <dbReference type="Pfam" id="PF08245"/>
    </source>
</evidence>
<dbReference type="PANTHER" id="PTHR43692">
    <property type="entry name" value="UDP-N-ACETYLMURAMOYLALANINE--D-GLUTAMATE LIGASE"/>
    <property type="match status" value="1"/>
</dbReference>
<dbReference type="EMBL" id="AVPG01000002">
    <property type="protein sequence ID" value="KGX88539.1"/>
    <property type="molecule type" value="Genomic_DNA"/>
</dbReference>
<dbReference type="Gene3D" id="3.40.50.720">
    <property type="entry name" value="NAD(P)-binding Rossmann-like Domain"/>
    <property type="match status" value="1"/>
</dbReference>
<dbReference type="Pfam" id="PF08245">
    <property type="entry name" value="Mur_ligase_M"/>
    <property type="match status" value="1"/>
</dbReference>
<dbReference type="EC" id="6.3.2.9" evidence="5 17"/>
<dbReference type="PANTHER" id="PTHR43692:SF1">
    <property type="entry name" value="UDP-N-ACETYLMURAMOYLALANINE--D-GLUTAMATE LIGASE"/>
    <property type="match status" value="1"/>
</dbReference>
<evidence type="ECO:0000256" key="14">
    <source>
        <dbReference type="ARBA" id="ARBA00030398"/>
    </source>
</evidence>
<keyword evidence="17 18" id="KW-0131">Cell cycle</keyword>
<evidence type="ECO:0000256" key="16">
    <source>
        <dbReference type="ARBA" id="ARBA00047632"/>
    </source>
</evidence>
<evidence type="ECO:0000256" key="2">
    <source>
        <dbReference type="ARBA" id="ARBA00004496"/>
    </source>
</evidence>
<dbReference type="InterPro" id="IPR036615">
    <property type="entry name" value="Mur_ligase_C_dom_sf"/>
</dbReference>
<comment type="function">
    <text evidence="1 17 18">Cell wall formation. Catalyzes the addition of glutamate to the nucleotide precursor UDP-N-acetylmuramoyl-L-alanine (UMA).</text>
</comment>
<dbReference type="GO" id="GO:0008360">
    <property type="term" value="P:regulation of cell shape"/>
    <property type="evidence" value="ECO:0007669"/>
    <property type="project" value="UniProtKB-KW"/>
</dbReference>
<dbReference type="Gene3D" id="3.40.1190.10">
    <property type="entry name" value="Mur-like, catalytic domain"/>
    <property type="match status" value="1"/>
</dbReference>
<evidence type="ECO:0000256" key="6">
    <source>
        <dbReference type="ARBA" id="ARBA00015655"/>
    </source>
</evidence>
<dbReference type="HAMAP" id="MF_00639">
    <property type="entry name" value="MurD"/>
    <property type="match status" value="1"/>
</dbReference>
<reference evidence="21 22" key="1">
    <citation type="submission" date="2013-08" db="EMBL/GenBank/DDBJ databases">
        <authorList>
            <person name="Huang J."/>
            <person name="Wang G."/>
        </authorList>
    </citation>
    <scope>NUCLEOTIDE SEQUENCE [LARGE SCALE GENOMIC DNA]</scope>
    <source>
        <strain evidence="21 22">JSM 072002</strain>
    </source>
</reference>
<feature type="binding site" evidence="17">
    <location>
        <begin position="118"/>
        <end position="124"/>
    </location>
    <ligand>
        <name>ATP</name>
        <dbReference type="ChEBI" id="CHEBI:30616"/>
    </ligand>
</feature>
<evidence type="ECO:0000256" key="13">
    <source>
        <dbReference type="ARBA" id="ARBA00023316"/>
    </source>
</evidence>
<dbReference type="InterPro" id="IPR004101">
    <property type="entry name" value="Mur_ligase_C"/>
</dbReference>
<keyword evidence="8 17" id="KW-0436">Ligase</keyword>
<keyword evidence="9 17" id="KW-0547">Nucleotide-binding</keyword>
<feature type="domain" description="Mur ligase central" evidence="20">
    <location>
        <begin position="116"/>
        <end position="290"/>
    </location>
</feature>
<protein>
    <recommendedName>
        <fullName evidence="6 17">UDP-N-acetylmuramoylalanine--D-glutamate ligase</fullName>
        <ecNumber evidence="5 17">6.3.2.9</ecNumber>
    </recommendedName>
    <alternativeName>
        <fullName evidence="15 17">D-glutamic acid-adding enzyme</fullName>
    </alternativeName>
    <alternativeName>
        <fullName evidence="14 17">UDP-N-acetylmuramoyl-L-alanyl-D-glutamate synthetase</fullName>
    </alternativeName>
</protein>
<evidence type="ECO:0000256" key="1">
    <source>
        <dbReference type="ARBA" id="ARBA00002734"/>
    </source>
</evidence>
<proteinExistence type="inferred from homology"/>
<dbReference type="GO" id="GO:0009252">
    <property type="term" value="P:peptidoglycan biosynthetic process"/>
    <property type="evidence" value="ECO:0007669"/>
    <property type="project" value="UniProtKB-UniRule"/>
</dbReference>
<gene>
    <name evidence="17 21" type="primary">murD</name>
    <name evidence="21" type="ORF">N784_07670</name>
</gene>
<dbReference type="SUPFAM" id="SSF53623">
    <property type="entry name" value="MurD-like peptide ligases, catalytic domain"/>
    <property type="match status" value="1"/>
</dbReference>
<accession>A0A0A5G951</accession>
<evidence type="ECO:0000313" key="22">
    <source>
        <dbReference type="Proteomes" id="UP000030401"/>
    </source>
</evidence>
<keyword evidence="7 17" id="KW-0963">Cytoplasm</keyword>
<keyword evidence="17 18" id="KW-0132">Cell division</keyword>
<sequence>MKTLTQFPYNNVLVIGLAKSGEAAATLLHNSGVRVRVNDRKPLEENPQAQKLQAMGIEVITGSHPITALDDMEYVVKNPGIPYDNELIQVAIDRGLPVVTEVELAYMLMQDHLIGITGSNGKTTTTTLVYEMLKASGKSTHIAGNIGNVASHVAQTTEQEDVMVLELSSFQLIGTETFKPHIAVFLNLYEAHLDYHKTMDHYSYSKARLFANQTEDDYLVYNKDQSVVQQLVTTAKSILVPFSQKEKLNNGVWKDGQYLYFKSEPIIELQRIMLEGKHNLENIMAAVAAALLSGATVEGIRHVLTTFAGVKHRMQFVKEVHGRRFFNDSKATNLLATQNALQSFTQPTILLAGGLERGNALDDLAPFLRNVKAMILFGETAPKFKQLAIQNGIDTYELVDNVKQAAERAYHLSEEGDVILLSPACASWDQYRTFEERGDMFMDAVHTLK</sequence>
<evidence type="ECO:0000256" key="10">
    <source>
        <dbReference type="ARBA" id="ARBA00022840"/>
    </source>
</evidence>
<dbReference type="GO" id="GO:0008764">
    <property type="term" value="F:UDP-N-acetylmuramoylalanine-D-glutamate ligase activity"/>
    <property type="evidence" value="ECO:0007669"/>
    <property type="project" value="UniProtKB-UniRule"/>
</dbReference>
<dbReference type="Pfam" id="PF21799">
    <property type="entry name" value="MurD-like_N"/>
    <property type="match status" value="1"/>
</dbReference>
<keyword evidence="22" id="KW-1185">Reference proteome</keyword>
<evidence type="ECO:0000256" key="11">
    <source>
        <dbReference type="ARBA" id="ARBA00022960"/>
    </source>
</evidence>
<evidence type="ECO:0000256" key="3">
    <source>
        <dbReference type="ARBA" id="ARBA00004752"/>
    </source>
</evidence>
<keyword evidence="12 17" id="KW-0573">Peptidoglycan synthesis</keyword>
<keyword evidence="13 17" id="KW-0961">Cell wall biogenesis/degradation</keyword>
<comment type="pathway">
    <text evidence="3 17 18">Cell wall biogenesis; peptidoglycan biosynthesis.</text>
</comment>
<dbReference type="InterPro" id="IPR005762">
    <property type="entry name" value="MurD"/>
</dbReference>
<feature type="domain" description="Mur ligase C-terminal" evidence="19">
    <location>
        <begin position="312"/>
        <end position="425"/>
    </location>
</feature>
<evidence type="ECO:0000259" key="19">
    <source>
        <dbReference type="Pfam" id="PF02875"/>
    </source>
</evidence>
<dbReference type="eggNOG" id="COG0771">
    <property type="taxonomic scope" value="Bacteria"/>
</dbReference>
<evidence type="ECO:0000256" key="4">
    <source>
        <dbReference type="ARBA" id="ARBA00010416"/>
    </source>
</evidence>
<dbReference type="SUPFAM" id="SSF53244">
    <property type="entry name" value="MurD-like peptide ligases, peptide-binding domain"/>
    <property type="match status" value="1"/>
</dbReference>
<dbReference type="InterPro" id="IPR013221">
    <property type="entry name" value="Mur_ligase_cen"/>
</dbReference>